<dbReference type="Proteomes" id="UP000004535">
    <property type="component" value="Unassembled WGS sequence"/>
</dbReference>
<reference evidence="1 2" key="1">
    <citation type="journal article" date="2012" name="J. Bacteriol.">
        <title>Draft Genome Sequence Determination for Cystic Fibrosis and Chronic Granulomatous Disease Burkholderia multivorans Isolates.</title>
        <authorList>
            <person name="Varga J.J."/>
            <person name="Losada L."/>
            <person name="Zelazny A.M."/>
            <person name="Brinkac L."/>
            <person name="Harkins D."/>
            <person name="Radune D."/>
            <person name="Hostetler J."/>
            <person name="Sampaio E.P."/>
            <person name="Ronning C.M."/>
            <person name="Nierman W.C."/>
            <person name="Greenberg D.E."/>
            <person name="Holland S.M."/>
            <person name="Goldberg J.B."/>
        </authorList>
    </citation>
    <scope>NUCLEOTIDE SEQUENCE [LARGE SCALE GENOMIC DNA]</scope>
    <source>
        <strain evidence="1 2">CGD2</strain>
    </source>
</reference>
<dbReference type="EMBL" id="ACFC01000002">
    <property type="protein sequence ID" value="EEE08529.1"/>
    <property type="molecule type" value="Genomic_DNA"/>
</dbReference>
<protein>
    <submittedName>
        <fullName evidence="1">Uncharacterized protein</fullName>
    </submittedName>
</protein>
<gene>
    <name evidence="1" type="ORF">BURMUCGD2_5669</name>
</gene>
<sequence length="39" mass="4274">MLASTLEVVRSPYLQIPRHANFGDHAGRFVAKTGSFDAI</sequence>
<dbReference type="AlphaFoldDB" id="B9BKR2"/>
<evidence type="ECO:0000313" key="1">
    <source>
        <dbReference type="EMBL" id="EEE08529.1"/>
    </source>
</evidence>
<comment type="caution">
    <text evidence="1">The sequence shown here is derived from an EMBL/GenBank/DDBJ whole genome shotgun (WGS) entry which is preliminary data.</text>
</comment>
<accession>B9BKR2</accession>
<name>B9BKR2_9BURK</name>
<proteinExistence type="predicted"/>
<organism evidence="1 2">
    <name type="scientific">Burkholderia multivorans CGD2</name>
    <dbReference type="NCBI Taxonomy" id="513052"/>
    <lineage>
        <taxon>Bacteria</taxon>
        <taxon>Pseudomonadati</taxon>
        <taxon>Pseudomonadota</taxon>
        <taxon>Betaproteobacteria</taxon>
        <taxon>Burkholderiales</taxon>
        <taxon>Burkholderiaceae</taxon>
        <taxon>Burkholderia</taxon>
        <taxon>Burkholderia cepacia complex</taxon>
    </lineage>
</organism>
<evidence type="ECO:0000313" key="2">
    <source>
        <dbReference type="Proteomes" id="UP000004535"/>
    </source>
</evidence>